<comment type="caution">
    <text evidence="6">The sequence shown here is derived from an EMBL/GenBank/DDBJ whole genome shotgun (WGS) entry which is preliminary data.</text>
</comment>
<evidence type="ECO:0000256" key="4">
    <source>
        <dbReference type="SAM" id="SignalP"/>
    </source>
</evidence>
<dbReference type="SUPFAM" id="SSF51445">
    <property type="entry name" value="(Trans)glycosidases"/>
    <property type="match status" value="1"/>
</dbReference>
<dbReference type="Gene3D" id="3.40.50.880">
    <property type="match status" value="1"/>
</dbReference>
<feature type="chain" id="PRO_5017830773" evidence="4">
    <location>
        <begin position="36"/>
        <end position="1752"/>
    </location>
</feature>
<dbReference type="PROSITE" id="PS50022">
    <property type="entry name" value="FA58C_3"/>
    <property type="match status" value="1"/>
</dbReference>
<proteinExistence type="predicted"/>
<dbReference type="InterPro" id="IPR017853">
    <property type="entry name" value="GH"/>
</dbReference>
<feature type="compositionally biased region" description="Low complexity" evidence="3">
    <location>
        <begin position="971"/>
        <end position="987"/>
    </location>
</feature>
<dbReference type="InterPro" id="IPR000421">
    <property type="entry name" value="FA58C"/>
</dbReference>
<gene>
    <name evidence="6" type="ORF">DFP98_12361</name>
</gene>
<dbReference type="GO" id="GO:0004565">
    <property type="term" value="F:beta-galactosidase activity"/>
    <property type="evidence" value="ECO:0007669"/>
    <property type="project" value="InterPro"/>
</dbReference>
<dbReference type="RefSeq" id="WP_181917930.1">
    <property type="nucleotide sequence ID" value="NZ_QRDZ01000023.1"/>
</dbReference>
<dbReference type="Gene3D" id="2.60.120.260">
    <property type="entry name" value="Galactose-binding domain-like"/>
    <property type="match status" value="2"/>
</dbReference>
<evidence type="ECO:0000256" key="3">
    <source>
        <dbReference type="SAM" id="MobiDB-lite"/>
    </source>
</evidence>
<feature type="region of interest" description="Disordered" evidence="3">
    <location>
        <begin position="1732"/>
        <end position="1752"/>
    </location>
</feature>
<dbReference type="GO" id="GO:0005975">
    <property type="term" value="P:carbohydrate metabolic process"/>
    <property type="evidence" value="ECO:0007669"/>
    <property type="project" value="InterPro"/>
</dbReference>
<sequence>MTIGAFWIRRGFPVLLSAALAWTASLLGSAAPAFAAGTNSLEDVAPANPGVRVATVAAAASSSQAGYGPEQVRDGLYGDAASSWRPAAQPTASSPQWIELDLGQLRTVGALEAAVTDEAGPKQYEIRVSEDGIQYETVAAGNVATSRTLFAHWERLQARYVRLVVTDSFGPDSPINEITLFPDLLPQRVGILSCFPDMSNFGDSGLDALLAQRQQLMNLCVSIADPNSPGINLMPELIDDALYPDGIPDEEVLDYVRDPDHYSWAYADNMLKRFTDIGMDVWLGFQGFSGRAFPSFYSEIKDEIGRTIEHRDFFNSLHNETVIEVAKQTMKHFDSNPHIRKFSILGPGWFGGIEYYSGASPELLAVYSDSAQASFRDWLESEYGTIGSLNAAWNAGYDSFAEISSPLPDRNTPNPVDARPEWADLMFWKMDYMDRFLQTYMQEMRSVSDKPIHVEVDGGYQSAPMETGESMGKIARDFSRYDNIIFGNSNLDAPYGVAQYSATARFYGLKGSMDDTAQPTDKAQTDNAFNFLGRGVDMLAHSALGWDYAAFNGNTGKWDPDGDYSGNDLYRYTKDNAKKFLSIDPEPEGADVVLFNPWYANLFRQGYDRNDHNFVYDGDHGISWYGAPFANWAHYLQTPDILDDFPIEDGALDRYKVFISPNMGVALTSSAAEANILDWIEDGGAFVTFGTNGFNYRLDLNTRRVTGGDEVDDWAMGLLSGAQATPRVGTEVRVASTAPAWLEALASGAAVKVPAGDGTTLALAAGMLPANATPVLVDEAGNAIMVELAVGSGSVLFSAFPVADNAMFKDSFMSRLLSDYADSRGIERTVTVDPEKFHAMDAGVDSYSGKRVITVSRNAATDPNEPLVIRHSPSLGDVEAIIDLNWEKDGMLDYTFRPGTTFVHTPGSDGTVAASGALSESGGGQVATLDLGNLYSLETVSVGVERPLSALAFGETSFGNGWQAMGHAFGSGPEAGPAPSPGQGAIGKTASTEPRPGAIGKIRSAPFTVEADGLGFYAAGYAGNKQAGAPAGSGTRILADFETGDWSELSSVDPVFGNAPASGGAGWVSGGDGYYAASSTGSGQKGSLRTKPFRIDRTTLTFDGAGWNGTSYAPGDWPYNLGNRYYLRDAETNAILMEQIPENRVGDSGTMKTYAWDVSLWAGREVVFEAVDAIGDAEAAVYGGGFDWIAVDNIKLAGDSIAVATGQNRFVLKAANGAELRSAFPPDADDYSIVYWDVSNLKGETVYLEASDGMEESADGWLAFGAPFGFAVKNGPEDEYWSFESGTYEDWTISGDAFGSAPNSRKLGRPLGTDNGDYWADTLAAGEDKTGTLTSKPFVVEKPILSFLTAGWDGQGGHTPPLNYYELLDSSGQRLRLATPPGQSSVPLNRFIEQYWDVSDLIGQSVRFRMVDGDAGGGYAWLALDGIRQSDNHDFETGSYTGWTSVGPAFGNAPVSLTGGTSSALGARGQRWAESSAGGSSATGTLTSELFTLETDGLAFWAAGYSDQGANEYRLLDAGGQVLASVSPPDSDRFVPLKLQAAGIAGSQVRFQAVDGSSAASNGWLAFDDLNERRLLPDSLTLRLSPDGVQWTDAGMLDGTGATSLSFAANDGNEYRYVQLTVSGGRIDSGFLKQIQLRQPIKSWDDGVLSPSGELDLGQARPTNRMTVRFAGHQPRSYMLEASSDGQLWVGVYRVIANDASDDLLQFPAVEARYWRISGGAALDMPAAMSAGYSPEPSPNLTPIPAPTDGSG</sequence>
<keyword evidence="7" id="KW-1185">Reference proteome</keyword>
<evidence type="ECO:0000313" key="7">
    <source>
        <dbReference type="Proteomes" id="UP000256977"/>
    </source>
</evidence>
<accession>A0A3D9IS92</accession>
<dbReference type="EMBL" id="QRDZ01000023">
    <property type="protein sequence ID" value="RED64389.1"/>
    <property type="molecule type" value="Genomic_DNA"/>
</dbReference>
<evidence type="ECO:0000259" key="5">
    <source>
        <dbReference type="PROSITE" id="PS50022"/>
    </source>
</evidence>
<dbReference type="InterPro" id="IPR008979">
    <property type="entry name" value="Galactose-bd-like_sf"/>
</dbReference>
<protein>
    <submittedName>
        <fullName evidence="6">Beta-galactosidase-like protein</fullName>
    </submittedName>
</protein>
<feature type="region of interest" description="Disordered" evidence="3">
    <location>
        <begin position="971"/>
        <end position="999"/>
    </location>
</feature>
<feature type="compositionally biased region" description="Pro residues" evidence="3">
    <location>
        <begin position="1736"/>
        <end position="1746"/>
    </location>
</feature>
<dbReference type="Gene3D" id="3.20.20.80">
    <property type="entry name" value="Glycosidases"/>
    <property type="match status" value="1"/>
</dbReference>
<dbReference type="Pfam" id="PF00754">
    <property type="entry name" value="F5_F8_type_C"/>
    <property type="match status" value="1"/>
</dbReference>
<dbReference type="SUPFAM" id="SSF49785">
    <property type="entry name" value="Galactose-binding domain-like"/>
    <property type="match status" value="1"/>
</dbReference>
<dbReference type="GO" id="GO:0009341">
    <property type="term" value="C:beta-galactosidase complex"/>
    <property type="evidence" value="ECO:0007669"/>
    <property type="project" value="InterPro"/>
</dbReference>
<keyword evidence="1" id="KW-0378">Hydrolase</keyword>
<dbReference type="InterPro" id="IPR013529">
    <property type="entry name" value="Glyco_hydro_42_N"/>
</dbReference>
<feature type="domain" description="F5/8 type C" evidence="5">
    <location>
        <begin position="38"/>
        <end position="183"/>
    </location>
</feature>
<dbReference type="InterPro" id="IPR029062">
    <property type="entry name" value="Class_I_gatase-like"/>
</dbReference>
<dbReference type="Pfam" id="PF02449">
    <property type="entry name" value="Glyco_hydro_42"/>
    <property type="match status" value="1"/>
</dbReference>
<dbReference type="Proteomes" id="UP000256977">
    <property type="component" value="Unassembled WGS sequence"/>
</dbReference>
<name>A0A3D9IS92_9BACL</name>
<reference evidence="6 7" key="1">
    <citation type="submission" date="2018-07" db="EMBL/GenBank/DDBJ databases">
        <title>Genomic Encyclopedia of Type Strains, Phase III (KMG-III): the genomes of soil and plant-associated and newly described type strains.</title>
        <authorList>
            <person name="Whitman W."/>
        </authorList>
    </citation>
    <scope>NUCLEOTIDE SEQUENCE [LARGE SCALE GENOMIC DNA]</scope>
    <source>
        <strain evidence="6 7">CECT 7287</strain>
    </source>
</reference>
<evidence type="ECO:0000256" key="2">
    <source>
        <dbReference type="ARBA" id="ARBA00023295"/>
    </source>
</evidence>
<feature type="signal peptide" evidence="4">
    <location>
        <begin position="1"/>
        <end position="35"/>
    </location>
</feature>
<evidence type="ECO:0000313" key="6">
    <source>
        <dbReference type="EMBL" id="RED64389.1"/>
    </source>
</evidence>
<keyword evidence="4" id="KW-0732">Signal</keyword>
<organism evidence="6 7">
    <name type="scientific">Cohnella phaseoli</name>
    <dbReference type="NCBI Taxonomy" id="456490"/>
    <lineage>
        <taxon>Bacteria</taxon>
        <taxon>Bacillati</taxon>
        <taxon>Bacillota</taxon>
        <taxon>Bacilli</taxon>
        <taxon>Bacillales</taxon>
        <taxon>Paenibacillaceae</taxon>
        <taxon>Cohnella</taxon>
    </lineage>
</organism>
<evidence type="ECO:0000256" key="1">
    <source>
        <dbReference type="ARBA" id="ARBA00022801"/>
    </source>
</evidence>
<keyword evidence="2" id="KW-0326">Glycosidase</keyword>